<evidence type="ECO:0000313" key="2">
    <source>
        <dbReference type="Proteomes" id="UP001207468"/>
    </source>
</evidence>
<name>A0ACC0TXB1_9AGAM</name>
<dbReference type="Proteomes" id="UP001207468">
    <property type="component" value="Unassembled WGS sequence"/>
</dbReference>
<accession>A0ACC0TXB1</accession>
<gene>
    <name evidence="1" type="ORF">F5148DRAFT_577477</name>
</gene>
<comment type="caution">
    <text evidence="1">The sequence shown here is derived from an EMBL/GenBank/DDBJ whole genome shotgun (WGS) entry which is preliminary data.</text>
</comment>
<organism evidence="1 2">
    <name type="scientific">Russula earlei</name>
    <dbReference type="NCBI Taxonomy" id="71964"/>
    <lineage>
        <taxon>Eukaryota</taxon>
        <taxon>Fungi</taxon>
        <taxon>Dikarya</taxon>
        <taxon>Basidiomycota</taxon>
        <taxon>Agaricomycotina</taxon>
        <taxon>Agaricomycetes</taxon>
        <taxon>Russulales</taxon>
        <taxon>Russulaceae</taxon>
        <taxon>Russula</taxon>
    </lineage>
</organism>
<evidence type="ECO:0000313" key="1">
    <source>
        <dbReference type="EMBL" id="KAI9450690.1"/>
    </source>
</evidence>
<proteinExistence type="predicted"/>
<dbReference type="EMBL" id="JAGFNK010000419">
    <property type="protein sequence ID" value="KAI9450690.1"/>
    <property type="molecule type" value="Genomic_DNA"/>
</dbReference>
<protein>
    <submittedName>
        <fullName evidence="1">Uncharacterized protein</fullName>
    </submittedName>
</protein>
<keyword evidence="2" id="KW-1185">Reference proteome</keyword>
<sequence>MSLWRWFCQISRLTCVSFAYSYTNYARLVMSSFGFQMCSNGALKPMTRSSSQGAPRPSSRFSSIPWSQQVTYILHQMVVLYLPRSPRRSYSSFYAQNALSPRGLKQRSTRVIECLIATIGFPQIAIDQRHTPKLYSRFLASLLAKHKRDGTAQGRMPQQGPPPQQIQTGSSTPMYQQPPQPPQSQPPQSQPPQSQPPQSQPPQSQPPQQPQQRQQQQPAPPPQNTTSSSLSSGVSGNAGAPDSHQSVPQNSGAAAPPNFTNAVSTEGPGNYVLEQPPDFTFGVTGQPGELMDFTFDTITTPGNNDLLATMQAIQNPTWWQNMMMPGFLWPVIQDHTNTIGMTWIPIRTCNNMQKDFAAKHTRPGYTRTSGLTHQPATFFATIRLMKCLFHPRLLHRPSCIDLPLSLLCVT</sequence>
<reference evidence="1" key="1">
    <citation type="submission" date="2021-03" db="EMBL/GenBank/DDBJ databases">
        <title>Evolutionary priming and transition to the ectomycorrhizal habit in an iconic lineage of mushroom-forming fungi: is preadaptation a requirement?</title>
        <authorList>
            <consortium name="DOE Joint Genome Institute"/>
            <person name="Looney B.P."/>
            <person name="Miyauchi S."/>
            <person name="Morin E."/>
            <person name="Drula E."/>
            <person name="Courty P.E."/>
            <person name="Chicoki N."/>
            <person name="Fauchery L."/>
            <person name="Kohler A."/>
            <person name="Kuo A."/>
            <person name="LaButti K."/>
            <person name="Pangilinan J."/>
            <person name="Lipzen A."/>
            <person name="Riley R."/>
            <person name="Andreopoulos W."/>
            <person name="He G."/>
            <person name="Johnson J."/>
            <person name="Barry K.W."/>
            <person name="Grigoriev I.V."/>
            <person name="Nagy L."/>
            <person name="Hibbett D."/>
            <person name="Henrissat B."/>
            <person name="Matheny P.B."/>
            <person name="Labbe J."/>
            <person name="Martin A.F."/>
        </authorList>
    </citation>
    <scope>NUCLEOTIDE SEQUENCE</scope>
    <source>
        <strain evidence="1">BPL698</strain>
    </source>
</reference>